<dbReference type="RefSeq" id="WP_154534230.1">
    <property type="nucleotide sequence ID" value="NZ_VUNG01000019.1"/>
</dbReference>
<protein>
    <submittedName>
        <fullName evidence="2">DUF262 domain-containing protein</fullName>
    </submittedName>
</protein>
<keyword evidence="3" id="KW-1185">Reference proteome</keyword>
<dbReference type="AlphaFoldDB" id="A0A7K0KFC9"/>
<dbReference type="EMBL" id="VUNG01000019">
    <property type="protein sequence ID" value="MST84643.1"/>
    <property type="molecule type" value="Genomic_DNA"/>
</dbReference>
<dbReference type="InterPro" id="IPR004919">
    <property type="entry name" value="GmrSD_N"/>
</dbReference>
<dbReference type="Pfam" id="PF03235">
    <property type="entry name" value="GmrSD_N"/>
    <property type="match status" value="1"/>
</dbReference>
<comment type="caution">
    <text evidence="2">The sequence shown here is derived from an EMBL/GenBank/DDBJ whole genome shotgun (WGS) entry which is preliminary data.</text>
</comment>
<reference evidence="2 3" key="1">
    <citation type="submission" date="2019-08" db="EMBL/GenBank/DDBJ databases">
        <title>In-depth cultivation of the pig gut microbiome towards novel bacterial diversity and tailored functional studies.</title>
        <authorList>
            <person name="Wylensek D."/>
            <person name="Hitch T.C.A."/>
            <person name="Clavel T."/>
        </authorList>
    </citation>
    <scope>NUCLEOTIDE SEQUENCE [LARGE SCALE GENOMIC DNA]</scope>
    <source>
        <strain evidence="2 3">LKV-178-WT-2A</strain>
    </source>
</reference>
<proteinExistence type="predicted"/>
<evidence type="ECO:0000313" key="3">
    <source>
        <dbReference type="Proteomes" id="UP000438914"/>
    </source>
</evidence>
<name>A0A7K0KFC9_9BACT</name>
<dbReference type="Proteomes" id="UP000438914">
    <property type="component" value="Unassembled WGS sequence"/>
</dbReference>
<evidence type="ECO:0000313" key="2">
    <source>
        <dbReference type="EMBL" id="MST84643.1"/>
    </source>
</evidence>
<gene>
    <name evidence="2" type="ORF">FYJ73_08170</name>
</gene>
<evidence type="ECO:0000259" key="1">
    <source>
        <dbReference type="Pfam" id="PF03235"/>
    </source>
</evidence>
<sequence>MNNKYSLLSFFNEIKNGNENLPGEIVIPRIQRAYAQGRKNEKFVREGILDDIFHSLLTGETLELNFIYGTLIDKKDHQVFEILDGQQRTTTLWLLQWYIACRENHLTEDLSKLLGVFRYETRHTSTDFCNGLSRYHYVHHEGETPSENIRKQLKWYFKSFDLDPTVDSMLVMLNAIDEKYNKAGKSDLYAQLENIQFYVLRLDKFKLTEELYIKMNARGLSLTPFENFKADLINYMKTSGRFDEITEYNGRSIPYYLKIASEIDGKWVDLFWDNNDYETIDSAEYIEDNEDYNVKYFRFFYRYFASTYILKYALDVKSDPMRQDKMYLFFHQVSESQKLNNYLRFDHYKTMLDAQPDHICNMEKILDTLYDHYEKDIKPLLTPVWNKNEEEKEDSWDFYSIMKPTGFNLQRRIIFAAICEFIEAYETFDLETFGKWMRVVWNVVSNTDIDSISALTVLERSLSGIIRGAAQSQKEFYHYLSEYSSKANDEDSNGERSGAIQEEIIKARYIISDDRWLPLFLEAEQHPFCKGMVRFFLKAEGDTPEIFAHRYATVKNMFDEKGVTAEYSEEGDYILLRSLISRITNWENFNNRYFTDKVEKKYNALKIMLTTPNNQPLRDFMCDVLDKPTKGEMLSEMYKAVNEPSHLNLDAYWDVDRKRLIHERLYQHPEYERWIQANGAWRVYWRYSNYYSVETGSSYNLILLDTNRNEFIKQLMLNDGFTLIDENIRGNHNQTQVEDFKKYGIFFGYRVPLLKEYRGWQVRVNFSYNNLCYISVIYDGDIQELNNVFGEANVREVENTNPKRYQISEAFNYEKANYDEIKEKIFSVLDKLPQSENVL</sequence>
<accession>A0A7K0KFC9</accession>
<organism evidence="2 3">
    <name type="scientific">Hallella mizrahii</name>
    <dbReference type="NCBI Taxonomy" id="2606637"/>
    <lineage>
        <taxon>Bacteria</taxon>
        <taxon>Pseudomonadati</taxon>
        <taxon>Bacteroidota</taxon>
        <taxon>Bacteroidia</taxon>
        <taxon>Bacteroidales</taxon>
        <taxon>Prevotellaceae</taxon>
        <taxon>Hallella</taxon>
    </lineage>
</organism>
<feature type="domain" description="GmrSD restriction endonucleases N-terminal" evidence="1">
    <location>
        <begin position="9"/>
        <end position="232"/>
    </location>
</feature>